<feature type="chain" id="PRO_5023045469" description="Pyrrolo-quinoline quinone repeat domain-containing protein" evidence="1">
    <location>
        <begin position="24"/>
        <end position="314"/>
    </location>
</feature>
<dbReference type="Gene3D" id="2.130.10.10">
    <property type="entry name" value="YVTN repeat-like/Quinoprotein amine dehydrogenase"/>
    <property type="match status" value="1"/>
</dbReference>
<evidence type="ECO:0000313" key="3">
    <source>
        <dbReference type="EMBL" id="TWU18367.1"/>
    </source>
</evidence>
<evidence type="ECO:0000259" key="2">
    <source>
        <dbReference type="Pfam" id="PF13360"/>
    </source>
</evidence>
<gene>
    <name evidence="3" type="ORF">Poly21_05290</name>
</gene>
<keyword evidence="1" id="KW-0732">Signal</keyword>
<feature type="signal peptide" evidence="1">
    <location>
        <begin position="1"/>
        <end position="23"/>
    </location>
</feature>
<feature type="domain" description="Pyrrolo-quinoline quinone repeat" evidence="2">
    <location>
        <begin position="43"/>
        <end position="295"/>
    </location>
</feature>
<keyword evidence="4" id="KW-1185">Reference proteome</keyword>
<organism evidence="3 4">
    <name type="scientific">Allorhodopirellula heiligendammensis</name>
    <dbReference type="NCBI Taxonomy" id="2714739"/>
    <lineage>
        <taxon>Bacteria</taxon>
        <taxon>Pseudomonadati</taxon>
        <taxon>Planctomycetota</taxon>
        <taxon>Planctomycetia</taxon>
        <taxon>Pirellulales</taxon>
        <taxon>Pirellulaceae</taxon>
        <taxon>Allorhodopirellula</taxon>
    </lineage>
</organism>
<dbReference type="InterPro" id="IPR002372">
    <property type="entry name" value="PQQ_rpt_dom"/>
</dbReference>
<name>A0A5C6C2Y5_9BACT</name>
<comment type="caution">
    <text evidence="3">The sequence shown here is derived from an EMBL/GenBank/DDBJ whole genome shotgun (WGS) entry which is preliminary data.</text>
</comment>
<dbReference type="InterPro" id="IPR015943">
    <property type="entry name" value="WD40/YVTN_repeat-like_dom_sf"/>
</dbReference>
<reference evidence="3 4" key="1">
    <citation type="journal article" date="2020" name="Antonie Van Leeuwenhoek">
        <title>Rhodopirellula heiligendammensis sp. nov., Rhodopirellula pilleata sp. nov., and Rhodopirellula solitaria sp. nov. isolated from natural or artificial marine surfaces in Northern Germany and California, USA, and emended description of the genus Rhodopirellula.</title>
        <authorList>
            <person name="Kallscheuer N."/>
            <person name="Wiegand S."/>
            <person name="Jogler M."/>
            <person name="Boedeker C."/>
            <person name="Peeters S.H."/>
            <person name="Rast P."/>
            <person name="Heuer A."/>
            <person name="Jetten M.S.M."/>
            <person name="Rohde M."/>
            <person name="Jogler C."/>
        </authorList>
    </citation>
    <scope>NUCLEOTIDE SEQUENCE [LARGE SCALE GENOMIC DNA]</scope>
    <source>
        <strain evidence="3 4">Poly21</strain>
    </source>
</reference>
<sequence>MISRVILSCLLAACLTCPRVCYSADEAVGHRVLLHGQQGLVIVEPDGEISWQMPWGGIHDIAMLENGHILTRQGKTRVVEIDPESKSIVWQYDSGIENGNAGKPVEVHAFERLANGNTLIAESGPARIIEVDRSGKLRREISLVTDHPSTHSDTRLVRKLGNGNYLVAHEADGKVREYDADGKVVWEYEVPMFGKSARGGHGPDAFGNSLFSATRLENGNTLIGGGNGHCLLEVTPAKKIVREIHQDDLPGIRLAWVTTVEVLDNGNWVFGNCHAGPGQPILIEVAPESKRVVWTLDRFDDFGNNVSNSTILQD</sequence>
<dbReference type="SUPFAM" id="SSF50998">
    <property type="entry name" value="Quinoprotein alcohol dehydrogenase-like"/>
    <property type="match status" value="1"/>
</dbReference>
<dbReference type="PANTHER" id="PTHR35340:SF5">
    <property type="entry name" value="ASST-DOMAIN-CONTAINING PROTEIN"/>
    <property type="match status" value="1"/>
</dbReference>
<accession>A0A5C6C2Y5</accession>
<dbReference type="InterPro" id="IPR053143">
    <property type="entry name" value="Arylsulfate_ST"/>
</dbReference>
<evidence type="ECO:0000313" key="4">
    <source>
        <dbReference type="Proteomes" id="UP000319908"/>
    </source>
</evidence>
<dbReference type="AlphaFoldDB" id="A0A5C6C2Y5"/>
<dbReference type="Proteomes" id="UP000319908">
    <property type="component" value="Unassembled WGS sequence"/>
</dbReference>
<evidence type="ECO:0000256" key="1">
    <source>
        <dbReference type="SAM" id="SignalP"/>
    </source>
</evidence>
<dbReference type="PANTHER" id="PTHR35340">
    <property type="entry name" value="PQQ ENZYME REPEAT PROTEIN-RELATED"/>
    <property type="match status" value="1"/>
</dbReference>
<dbReference type="InterPro" id="IPR011047">
    <property type="entry name" value="Quinoprotein_ADH-like_sf"/>
</dbReference>
<proteinExistence type="predicted"/>
<dbReference type="Pfam" id="PF13360">
    <property type="entry name" value="PQQ_2"/>
    <property type="match status" value="1"/>
</dbReference>
<dbReference type="EMBL" id="SJPU01000001">
    <property type="protein sequence ID" value="TWU18367.1"/>
    <property type="molecule type" value="Genomic_DNA"/>
</dbReference>
<protein>
    <recommendedName>
        <fullName evidence="2">Pyrrolo-quinoline quinone repeat domain-containing protein</fullName>
    </recommendedName>
</protein>